<dbReference type="HOGENOM" id="CLU_1651488_0_0_6"/>
<gene>
    <name evidence="2" type="ordered locus">XCV3454</name>
</gene>
<feature type="region of interest" description="Disordered" evidence="1">
    <location>
        <begin position="94"/>
        <end position="127"/>
    </location>
</feature>
<reference evidence="2 3" key="1">
    <citation type="journal article" date="2005" name="J. Bacteriol.">
        <title>Insights into genome plasticity and pathogenicity of the plant pathogenic Bacterium Xanthomonas campestris pv. vesicatoria revealed by the complete genome sequence.</title>
        <authorList>
            <person name="Thieme F."/>
            <person name="Koebnik R."/>
            <person name="Bekel T."/>
            <person name="Berger C."/>
            <person name="Boch J."/>
            <person name="Buettner D."/>
            <person name="Caldana C."/>
            <person name="Gaigalat L."/>
            <person name="Goesmann A."/>
            <person name="Kay S."/>
            <person name="Kirchner O."/>
            <person name="Lanz C."/>
            <person name="Linke B."/>
            <person name="McHardy A.C."/>
            <person name="Meyer F."/>
            <person name="Mittenhuber G."/>
            <person name="Nies D.H."/>
            <person name="Niesbach-Kloesgen U."/>
            <person name="Patschkowski T."/>
            <person name="Rueckert C."/>
            <person name="Rupp O."/>
            <person name="Schneicker S."/>
            <person name="Schuster S.C."/>
            <person name="Vorhoelter F.J."/>
            <person name="Weber E."/>
            <person name="Puehler A."/>
            <person name="Bonas U."/>
            <person name="Bartels D."/>
            <person name="Kaiser O."/>
        </authorList>
    </citation>
    <scope>NUCLEOTIDE SEQUENCE [LARGE SCALE GENOMIC DNA]</scope>
    <source>
        <strain evidence="2 3">85-10</strain>
    </source>
</reference>
<feature type="region of interest" description="Disordered" evidence="1">
    <location>
        <begin position="49"/>
        <end position="76"/>
    </location>
</feature>
<evidence type="ECO:0000256" key="1">
    <source>
        <dbReference type="SAM" id="MobiDB-lite"/>
    </source>
</evidence>
<evidence type="ECO:0000313" key="3">
    <source>
        <dbReference type="Proteomes" id="UP000007069"/>
    </source>
</evidence>
<accession>Q3BPX8</accession>
<feature type="compositionally biased region" description="Polar residues" evidence="1">
    <location>
        <begin position="58"/>
        <end position="69"/>
    </location>
</feature>
<dbReference type="EMBL" id="AM039952">
    <property type="protein sequence ID" value="CAJ25185.1"/>
    <property type="molecule type" value="Genomic_DNA"/>
</dbReference>
<dbReference type="KEGG" id="xcv:XCV3454"/>
<sequence>MCGPLRIRAARRTPGSHLLGTGLWPDLNARTLHPVGPTLQLPAPRQVAPQWRPLRPGNSPQVSESSTGSDRALPAVHGQDLALFHLQPMLAAEIKKADPGSRPGSAAKHARPLPRDPDAPAALCTASRNSDATALATLRRHRETHRQCDHLHRQLCAVHP</sequence>
<evidence type="ECO:0000313" key="2">
    <source>
        <dbReference type="EMBL" id="CAJ25185.1"/>
    </source>
</evidence>
<protein>
    <submittedName>
        <fullName evidence="2">Uncharacterized protein</fullName>
    </submittedName>
</protein>
<name>Q3BPX8_XANE5</name>
<organism evidence="3">
    <name type="scientific">Xanthomonas euvesicatoria pv. vesicatoria (strain 85-10)</name>
    <name type="common">Xanthomonas campestris pv. vesicatoria</name>
    <dbReference type="NCBI Taxonomy" id="316273"/>
    <lineage>
        <taxon>Bacteria</taxon>
        <taxon>Pseudomonadati</taxon>
        <taxon>Pseudomonadota</taxon>
        <taxon>Gammaproteobacteria</taxon>
        <taxon>Lysobacterales</taxon>
        <taxon>Lysobacteraceae</taxon>
        <taxon>Xanthomonas</taxon>
    </lineage>
</organism>
<proteinExistence type="predicted"/>
<dbReference type="Proteomes" id="UP000007069">
    <property type="component" value="Chromosome"/>
</dbReference>
<dbReference type="AlphaFoldDB" id="Q3BPX8"/>